<dbReference type="GO" id="GO:0005634">
    <property type="term" value="C:nucleus"/>
    <property type="evidence" value="ECO:0007669"/>
    <property type="project" value="UniProtKB-SubCell"/>
</dbReference>
<proteinExistence type="inferred from homology"/>
<evidence type="ECO:0000313" key="11">
    <source>
        <dbReference type="EMBL" id="KAL3821833.1"/>
    </source>
</evidence>
<keyword evidence="12" id="KW-1185">Reference proteome</keyword>
<reference evidence="11 12" key="1">
    <citation type="submission" date="2024-10" db="EMBL/GenBank/DDBJ databases">
        <title>Updated reference genomes for cyclostephanoid diatoms.</title>
        <authorList>
            <person name="Roberts W.R."/>
            <person name="Alverson A.J."/>
        </authorList>
    </citation>
    <scope>NUCLEOTIDE SEQUENCE [LARGE SCALE GENOMIC DNA]</scope>
    <source>
        <strain evidence="11 12">AJA228-03</strain>
    </source>
</reference>
<dbReference type="Gene3D" id="2.40.50.140">
    <property type="entry name" value="Nucleic acid-binding proteins"/>
    <property type="match status" value="1"/>
</dbReference>
<dbReference type="PROSITE" id="PS50051">
    <property type="entry name" value="MCM_2"/>
    <property type="match status" value="1"/>
</dbReference>
<dbReference type="CDD" id="cd22247">
    <property type="entry name" value="MCM8_WHD"/>
    <property type="match status" value="1"/>
</dbReference>
<dbReference type="Pfam" id="PF25051">
    <property type="entry name" value="WHD_MCM8"/>
    <property type="match status" value="1"/>
</dbReference>
<dbReference type="InterPro" id="IPR033762">
    <property type="entry name" value="MCM_OB"/>
</dbReference>
<dbReference type="SUPFAM" id="SSF52540">
    <property type="entry name" value="P-loop containing nucleoside triphosphate hydrolases"/>
    <property type="match status" value="1"/>
</dbReference>
<evidence type="ECO:0000313" key="12">
    <source>
        <dbReference type="Proteomes" id="UP001530377"/>
    </source>
</evidence>
<evidence type="ECO:0000256" key="5">
    <source>
        <dbReference type="ARBA" id="ARBA00023125"/>
    </source>
</evidence>
<dbReference type="InterPro" id="IPR003593">
    <property type="entry name" value="AAA+_ATPase"/>
</dbReference>
<evidence type="ECO:0000256" key="2">
    <source>
        <dbReference type="ARBA" id="ARBA00008010"/>
    </source>
</evidence>
<feature type="region of interest" description="Disordered" evidence="9">
    <location>
        <begin position="102"/>
        <end position="129"/>
    </location>
</feature>
<dbReference type="InterPro" id="IPR056875">
    <property type="entry name" value="MCM8/REC_WHD"/>
</dbReference>
<dbReference type="InterPro" id="IPR031327">
    <property type="entry name" value="MCM"/>
</dbReference>
<keyword evidence="6" id="KW-0539">Nucleus</keyword>
<dbReference type="Gene3D" id="3.40.50.300">
    <property type="entry name" value="P-loop containing nucleotide triphosphate hydrolases"/>
    <property type="match status" value="1"/>
</dbReference>
<evidence type="ECO:0000256" key="1">
    <source>
        <dbReference type="ARBA" id="ARBA00004123"/>
    </source>
</evidence>
<feature type="region of interest" description="Disordered" evidence="9">
    <location>
        <begin position="461"/>
        <end position="507"/>
    </location>
</feature>
<protein>
    <recommendedName>
        <fullName evidence="7">Minichromosome maintenance 8</fullName>
    </recommendedName>
</protein>
<evidence type="ECO:0000256" key="7">
    <source>
        <dbReference type="ARBA" id="ARBA00042306"/>
    </source>
</evidence>
<keyword evidence="4 8" id="KW-0067">ATP-binding</keyword>
<dbReference type="Pfam" id="PF17207">
    <property type="entry name" value="MCM_OB"/>
    <property type="match status" value="1"/>
</dbReference>
<dbReference type="EMBL" id="JALLPB020000083">
    <property type="protein sequence ID" value="KAL3821833.1"/>
    <property type="molecule type" value="Genomic_DNA"/>
</dbReference>
<dbReference type="SUPFAM" id="SSF50249">
    <property type="entry name" value="Nucleic acid-binding proteins"/>
    <property type="match status" value="1"/>
</dbReference>
<comment type="subcellular location">
    <subcellularLocation>
        <location evidence="1">Nucleus</location>
    </subcellularLocation>
</comment>
<dbReference type="AlphaFoldDB" id="A0ABD3SBX9"/>
<dbReference type="Pfam" id="PF17855">
    <property type="entry name" value="MCM_lid"/>
    <property type="match status" value="1"/>
</dbReference>
<comment type="similarity">
    <text evidence="2 8">Belongs to the MCM family.</text>
</comment>
<dbReference type="GO" id="GO:0003677">
    <property type="term" value="F:DNA binding"/>
    <property type="evidence" value="ECO:0007669"/>
    <property type="project" value="UniProtKB-KW"/>
</dbReference>
<feature type="domain" description="MCM C-terminal AAA(+) ATPase" evidence="10">
    <location>
        <begin position="538"/>
        <end position="748"/>
    </location>
</feature>
<evidence type="ECO:0000256" key="8">
    <source>
        <dbReference type="RuleBase" id="RU004070"/>
    </source>
</evidence>
<dbReference type="SMART" id="SM00382">
    <property type="entry name" value="AAA"/>
    <property type="match status" value="1"/>
</dbReference>
<dbReference type="Gene3D" id="2.20.28.10">
    <property type="match status" value="1"/>
</dbReference>
<feature type="non-terminal residue" evidence="11">
    <location>
        <position position="1"/>
    </location>
</feature>
<dbReference type="PANTHER" id="PTHR11630">
    <property type="entry name" value="DNA REPLICATION LICENSING FACTOR MCM FAMILY MEMBER"/>
    <property type="match status" value="1"/>
</dbReference>
<name>A0ABD3SBX9_9STRA</name>
<gene>
    <name evidence="11" type="ORF">ACHAXA_003335</name>
</gene>
<feature type="compositionally biased region" description="Low complexity" evidence="9">
    <location>
        <begin position="209"/>
        <end position="218"/>
    </location>
</feature>
<dbReference type="GO" id="GO:0006310">
    <property type="term" value="P:DNA recombination"/>
    <property type="evidence" value="ECO:0007669"/>
    <property type="project" value="UniProtKB-ARBA"/>
</dbReference>
<dbReference type="PRINTS" id="PR01657">
    <property type="entry name" value="MCMFAMILY"/>
</dbReference>
<comment type="caution">
    <text evidence="11">The sequence shown here is derived from an EMBL/GenBank/DDBJ whole genome shotgun (WGS) entry which is preliminary data.</text>
</comment>
<dbReference type="PANTHER" id="PTHR11630:SF47">
    <property type="entry name" value="DNA HELICASE MCM8"/>
    <property type="match status" value="1"/>
</dbReference>
<dbReference type="GO" id="GO:0005524">
    <property type="term" value="F:ATP binding"/>
    <property type="evidence" value="ECO:0007669"/>
    <property type="project" value="UniProtKB-KW"/>
</dbReference>
<sequence>LVMTPRRIVAALNDAQKGDLARLWGTHAPLHAIVIGGSGGGVDNGFGGAGRGGRGGGRGCGRGRGGAAGGCAPRTTVVAMSMEDEDYLFICRLYAFLRETTRRREDDRGTRSNSNARDDDDDDDCDSSHLGKSGTWKSISFLFQRIRSAGNVSVSVIVPRLVGGKQLVNFNHASFLEELDSFEGGSSSRGNQGASSQVEQRQRRPDNFSSSSSSSSSSFDSYLHHKPDRALASLGCAIGLNVLTLWRRHQCNPLQQNGIREADPCLSTLRSTIYRPRFYNLAPSSHVRMAHIRTSTVGRLISLRGTVTKARPKRLRVLDAGFTCSACGLHQFAPFVDGKHSSPARCEDMKCRGQRFVLNRRAANFCDVQELKIQEVREELCEDIGGGNSGSEDGRDAGRPPRHMEVEVSHDLVDKCHAGDSIVVCGIVRAVNSSMASGRGGKGAAETSTYQLYVVGHSIVNSTSDDRGGGGGGGGRRGINRGKHGTMGSENAHGRNKRSRMSSTSANMQYTDRQLQQIANLAHADHRMYSMPIRMAFPFDLLVRSICPNILGNDLVKAGIVLCLLGGTPPEISGLEAQSGMTIRSNSHMLVVGDPGMGKSQMLLAANQVAGRSVYVGGNTTSSTGLTVSLTKEPGGEMGIEAGALVLADRGVCCLDELDKMPKGHQDGLLEAMEQQQVSIAKAGVVASLPARCSVIAAANPKSGNYNMSKTVAENLNMAGPLLSRFDLVFILRDEANAEQDRMISGSIMGRHGTTSLQSGGFRDGVDGRLAETMNQFGSQDRVPLRHRIAWVTEFQKQPLPLQQIKDYIAYAREYCRPKMTDAAAMVLSDYFMKLRHPQGIENKRDNVPITTRQLEALIRLSQARARACLRPYVLREDAKDVVELMIESVRQVHTDEVGNIDKTRGGAGGKSKQRRAFLEAMRCSGQSRFEYSDLQRIADRLNLPVGGFRDFLDDLWEQGEIFKKFSDGHPFYTLV</sequence>
<organism evidence="11 12">
    <name type="scientific">Cyclostephanos tholiformis</name>
    <dbReference type="NCBI Taxonomy" id="382380"/>
    <lineage>
        <taxon>Eukaryota</taxon>
        <taxon>Sar</taxon>
        <taxon>Stramenopiles</taxon>
        <taxon>Ochrophyta</taxon>
        <taxon>Bacillariophyta</taxon>
        <taxon>Coscinodiscophyceae</taxon>
        <taxon>Thalassiosirophycidae</taxon>
        <taxon>Stephanodiscales</taxon>
        <taxon>Stephanodiscaceae</taxon>
        <taxon>Cyclostephanos</taxon>
    </lineage>
</organism>
<dbReference type="InterPro" id="IPR041562">
    <property type="entry name" value="MCM_lid"/>
</dbReference>
<feature type="region of interest" description="Disordered" evidence="9">
    <location>
        <begin position="183"/>
        <end position="219"/>
    </location>
</feature>
<dbReference type="Pfam" id="PF00493">
    <property type="entry name" value="MCM"/>
    <property type="match status" value="1"/>
</dbReference>
<dbReference type="InterPro" id="IPR012340">
    <property type="entry name" value="NA-bd_OB-fold"/>
</dbReference>
<evidence type="ECO:0000256" key="4">
    <source>
        <dbReference type="ARBA" id="ARBA00022840"/>
    </source>
</evidence>
<evidence type="ECO:0000256" key="9">
    <source>
        <dbReference type="SAM" id="MobiDB-lite"/>
    </source>
</evidence>
<dbReference type="CDD" id="cd17706">
    <property type="entry name" value="MCM"/>
    <property type="match status" value="1"/>
</dbReference>
<dbReference type="InterPro" id="IPR027417">
    <property type="entry name" value="P-loop_NTPase"/>
</dbReference>
<keyword evidence="5 8" id="KW-0238">DNA-binding</keyword>
<keyword evidence="3 8" id="KW-0547">Nucleotide-binding</keyword>
<evidence type="ECO:0000256" key="6">
    <source>
        <dbReference type="ARBA" id="ARBA00023242"/>
    </source>
</evidence>
<accession>A0ABD3SBX9</accession>
<evidence type="ECO:0000259" key="10">
    <source>
        <dbReference type="PROSITE" id="PS50051"/>
    </source>
</evidence>
<evidence type="ECO:0000256" key="3">
    <source>
        <dbReference type="ARBA" id="ARBA00022741"/>
    </source>
</evidence>
<dbReference type="Proteomes" id="UP001530377">
    <property type="component" value="Unassembled WGS sequence"/>
</dbReference>
<dbReference type="SMART" id="SM00350">
    <property type="entry name" value="MCM"/>
    <property type="match status" value="1"/>
</dbReference>
<feature type="compositionally biased region" description="Polar residues" evidence="9">
    <location>
        <begin position="184"/>
        <end position="199"/>
    </location>
</feature>
<dbReference type="InterPro" id="IPR001208">
    <property type="entry name" value="MCM_dom"/>
</dbReference>